<dbReference type="Proteomes" id="UP000652219">
    <property type="component" value="Unassembled WGS sequence"/>
</dbReference>
<evidence type="ECO:0000313" key="3">
    <source>
        <dbReference type="Proteomes" id="UP000652219"/>
    </source>
</evidence>
<reference evidence="2 3" key="1">
    <citation type="journal article" date="2020" name="Phytopathology">
        <title>Genome Sequence Resources of Colletotrichum truncatum, C. plurivorum, C. musicola, and C. sojae: Four Species Pathogenic to Soybean (Glycine max).</title>
        <authorList>
            <person name="Rogerio F."/>
            <person name="Boufleur T.R."/>
            <person name="Ciampi-Guillardi M."/>
            <person name="Sukno S.A."/>
            <person name="Thon M.R."/>
            <person name="Massola Junior N.S."/>
            <person name="Baroncelli R."/>
        </authorList>
    </citation>
    <scope>NUCLEOTIDE SEQUENCE [LARGE SCALE GENOMIC DNA]</scope>
    <source>
        <strain evidence="2 3">LFN0009</strain>
    </source>
</reference>
<dbReference type="AlphaFoldDB" id="A0A8H6MIK0"/>
<feature type="region of interest" description="Disordered" evidence="1">
    <location>
        <begin position="120"/>
        <end position="140"/>
    </location>
</feature>
<gene>
    <name evidence="2" type="ORF">CSOJ01_15747</name>
</gene>
<evidence type="ECO:0000256" key="1">
    <source>
        <dbReference type="SAM" id="MobiDB-lite"/>
    </source>
</evidence>
<dbReference type="InterPro" id="IPR022698">
    <property type="entry name" value="OrsD"/>
</dbReference>
<name>A0A8H6MIK0_9PEZI</name>
<proteinExistence type="predicted"/>
<comment type="caution">
    <text evidence="2">The sequence shown here is derived from an EMBL/GenBank/DDBJ whole genome shotgun (WGS) entry which is preliminary data.</text>
</comment>
<organism evidence="2 3">
    <name type="scientific">Colletotrichum sojae</name>
    <dbReference type="NCBI Taxonomy" id="2175907"/>
    <lineage>
        <taxon>Eukaryota</taxon>
        <taxon>Fungi</taxon>
        <taxon>Dikarya</taxon>
        <taxon>Ascomycota</taxon>
        <taxon>Pezizomycotina</taxon>
        <taxon>Sordariomycetes</taxon>
        <taxon>Hypocreomycetidae</taxon>
        <taxon>Glomerellales</taxon>
        <taxon>Glomerellaceae</taxon>
        <taxon>Colletotrichum</taxon>
        <taxon>Colletotrichum orchidearum species complex</taxon>
    </lineage>
</organism>
<dbReference type="EMBL" id="WIGN01000746">
    <property type="protein sequence ID" value="KAF6784457.1"/>
    <property type="molecule type" value="Genomic_DNA"/>
</dbReference>
<evidence type="ECO:0000313" key="2">
    <source>
        <dbReference type="EMBL" id="KAF6784457.1"/>
    </source>
</evidence>
<protein>
    <submittedName>
        <fullName evidence="2">Uncharacterized protein</fullName>
    </submittedName>
</protein>
<feature type="compositionally biased region" description="Polar residues" evidence="1">
    <location>
        <begin position="124"/>
        <end position="140"/>
    </location>
</feature>
<dbReference type="Pfam" id="PF12013">
    <property type="entry name" value="OrsD"/>
    <property type="match status" value="1"/>
</dbReference>
<accession>A0A8H6MIK0</accession>
<sequence length="468" mass="53535">MEEVVITTSRGGTAACRDVDTLINPQRLIYFPDATSSPIEHLSRPETDGIRCHSCQYVCRQVRRIQEHCRKEHNWQNDWVKGGNVKRKAAPQREVPWTTGVLCQRFFPSRAGNRWFEVGRGQGAATTPSDPTEQAPTEQAASRIQLLRDAQAQRVKASREEVIRVTAERLEPHPWLNRVGWAEHLRGLDAGLLRATTEPIREDEGVLGAMWSIIATVLDQARAVRLEPRRCTRRYGGSCCAPWHQTQEMDDDKRPPYRLTPKQGELWDRFEQAAEDSRTPQAERERAGLDMLISMLDHQLKRGHYENALISALAVMGIREDGGWVQITDYTNKYSAVIKVARMLVVHQAVVEQRDEVATLEREMGREEAEDRVVSLFQRVRAKVQRFMTRTSGDKEAEQTPMDWIIETRTYGMHIQYNTAVAGVIDWVGDRVSYRRARFTIGQLSDALHELVRESRGLLAELTMLVET</sequence>
<keyword evidence="3" id="KW-1185">Reference proteome</keyword>